<comment type="caution">
    <text evidence="3">The sequence shown here is derived from an EMBL/GenBank/DDBJ whole genome shotgun (WGS) entry which is preliminary data.</text>
</comment>
<accession>A0ABT0C2P6</accession>
<dbReference type="Proteomes" id="UP001165444">
    <property type="component" value="Unassembled WGS sequence"/>
</dbReference>
<dbReference type="Pfam" id="PF02350">
    <property type="entry name" value="Epimerase_2"/>
    <property type="match status" value="1"/>
</dbReference>
<evidence type="ECO:0000259" key="2">
    <source>
        <dbReference type="Pfam" id="PF02350"/>
    </source>
</evidence>
<dbReference type="PANTHER" id="PTHR43174:SF1">
    <property type="entry name" value="UDP-N-ACETYLGLUCOSAMINE 2-EPIMERASE"/>
    <property type="match status" value="1"/>
</dbReference>
<proteinExistence type="inferred from homology"/>
<comment type="similarity">
    <text evidence="1">Belongs to the UDP-N-acetylglucosamine 2-epimerase family.</text>
</comment>
<keyword evidence="4" id="KW-1185">Reference proteome</keyword>
<sequence length="392" mass="43931">MKTDYSDIHFANNGKLKLLIIVGTRPEIIRLAAVINKTRKYFDVILAHTGQNYDYNLNGIFFRDLKLKDPEVYMNAVGDDLGATCGNIINASYKLMVATKPDAVLVLGDTNSCLSVIAAKRLHIPIFHMEAGNRCKDECLPEETNRRIVDIISDVNMAYSEHARRYLADCGLPKERTYVTGSPMAEVLHENLAEIEASDVHQRLGLEKGKYILLSAHREENIDTEKNFTSLFTAINRMAEKYDMPILYSCHPRSRNRLAASGFQLDPRVIQHEPLGFHDYNCLQMNAFAVVSDSGTLPEESSFFTSVGHPFPAICIRTSTERPEALDKACFILAGIDTTSLLQAVDTAITMNQNGDYGIPVPDYVEENVSTKVVKIIQSYTGVVNKMVWRKD</sequence>
<evidence type="ECO:0000313" key="4">
    <source>
        <dbReference type="Proteomes" id="UP001165444"/>
    </source>
</evidence>
<organism evidence="3 4">
    <name type="scientific">Parabacteroides faecalis</name>
    <dbReference type="NCBI Taxonomy" id="2924040"/>
    <lineage>
        <taxon>Bacteria</taxon>
        <taxon>Pseudomonadati</taxon>
        <taxon>Bacteroidota</taxon>
        <taxon>Bacteroidia</taxon>
        <taxon>Bacteroidales</taxon>
        <taxon>Tannerellaceae</taxon>
        <taxon>Parabacteroides</taxon>
    </lineage>
</organism>
<keyword evidence="1 3" id="KW-0413">Isomerase</keyword>
<dbReference type="GO" id="GO:0008761">
    <property type="term" value="F:UDP-N-acetylglucosamine 2-epimerase activity"/>
    <property type="evidence" value="ECO:0007669"/>
    <property type="project" value="UniProtKB-EC"/>
</dbReference>
<name>A0ABT0C2P6_9BACT</name>
<dbReference type="EMBL" id="JAKZMM010000027">
    <property type="protein sequence ID" value="MCJ2381153.1"/>
    <property type="molecule type" value="Genomic_DNA"/>
</dbReference>
<feature type="domain" description="UDP-N-acetylglucosamine 2-epimerase" evidence="2">
    <location>
        <begin position="38"/>
        <end position="377"/>
    </location>
</feature>
<dbReference type="InterPro" id="IPR003331">
    <property type="entry name" value="UDP_GlcNAc_Epimerase_2_dom"/>
</dbReference>
<dbReference type="CDD" id="cd03786">
    <property type="entry name" value="GTB_UDP-GlcNAc_2-Epimerase"/>
    <property type="match status" value="1"/>
</dbReference>
<dbReference type="InterPro" id="IPR029767">
    <property type="entry name" value="WecB-like"/>
</dbReference>
<dbReference type="Gene3D" id="3.40.50.2000">
    <property type="entry name" value="Glycogen Phosphorylase B"/>
    <property type="match status" value="2"/>
</dbReference>
<gene>
    <name evidence="3" type="primary">wecB</name>
    <name evidence="3" type="ORF">MUN53_11090</name>
</gene>
<dbReference type="SUPFAM" id="SSF53756">
    <property type="entry name" value="UDP-Glycosyltransferase/glycogen phosphorylase"/>
    <property type="match status" value="1"/>
</dbReference>
<dbReference type="NCBIfam" id="TIGR00236">
    <property type="entry name" value="wecB"/>
    <property type="match status" value="1"/>
</dbReference>
<dbReference type="PANTHER" id="PTHR43174">
    <property type="entry name" value="UDP-N-ACETYLGLUCOSAMINE 2-EPIMERASE"/>
    <property type="match status" value="1"/>
</dbReference>
<reference evidence="3 4" key="1">
    <citation type="submission" date="2022-03" db="EMBL/GenBank/DDBJ databases">
        <title>Parabacteroides sp. nov. isolated from swine feces.</title>
        <authorList>
            <person name="Bak J.E."/>
        </authorList>
    </citation>
    <scope>NUCLEOTIDE SEQUENCE [LARGE SCALE GENOMIC DNA]</scope>
    <source>
        <strain evidence="3 4">AGMB00274</strain>
    </source>
</reference>
<evidence type="ECO:0000256" key="1">
    <source>
        <dbReference type="RuleBase" id="RU003513"/>
    </source>
</evidence>
<evidence type="ECO:0000313" key="3">
    <source>
        <dbReference type="EMBL" id="MCJ2381153.1"/>
    </source>
</evidence>
<protein>
    <submittedName>
        <fullName evidence="3">UDP-N-acetylglucosamine 2-epimerase (Non-hydrolyzing)</fullName>
        <ecNumber evidence="3">5.1.3.14</ecNumber>
    </submittedName>
</protein>
<dbReference type="EC" id="5.1.3.14" evidence="3"/>
<dbReference type="RefSeq" id="WP_243325473.1">
    <property type="nucleotide sequence ID" value="NZ_JAKZMM010000027.1"/>
</dbReference>